<feature type="compositionally biased region" description="Polar residues" evidence="1">
    <location>
        <begin position="1"/>
        <end position="18"/>
    </location>
</feature>
<feature type="region of interest" description="Disordered" evidence="1">
    <location>
        <begin position="87"/>
        <end position="107"/>
    </location>
</feature>
<protein>
    <submittedName>
        <fullName evidence="2">Uncharacterized protein</fullName>
    </submittedName>
</protein>
<sequence>MGQLQSSTTNPSGTNDTGKLTEKQLQRIKYAYIVSFSLPGITDLPFHLLNREWNTTQSESKCKIARRFKKLSLGNTKAIQQDISNHYHGASSSTTEPNESHGIPPPTKKAPIYPFTDHILSENGAFTMEPELPSEYIETNESNIHPIFHSKNFDTTLLGAEKAQKAYLAMGPALALASKWLTAPEAHRGFWHRIYFGKHAPHPTQKGSSHLSASPLEEDFPRANALFEKHLLALSQNLKFVWAPEKLSASTSTINGVTLPTPWSAITSIPIFKNPSTLSFLTSDPDLLSKLQTTFAPCIALSTKYLFHLLSSKSCADPSSLSRLHFALATLLCHELTHLIYASRAPFRGPEPYFSPSHEMPELGISWEFFLLGGRSEFDFPGALYGGADVVGEGLVFEDHLGRRV</sequence>
<dbReference type="AlphaFoldDB" id="A0AAN6LVI5"/>
<evidence type="ECO:0000313" key="2">
    <source>
        <dbReference type="EMBL" id="KAK3202990.1"/>
    </source>
</evidence>
<gene>
    <name evidence="2" type="ORF">GRF29_154g1460905</name>
</gene>
<feature type="compositionally biased region" description="Polar residues" evidence="1">
    <location>
        <begin position="87"/>
        <end position="97"/>
    </location>
</feature>
<feature type="region of interest" description="Disordered" evidence="1">
    <location>
        <begin position="1"/>
        <end position="20"/>
    </location>
</feature>
<organism evidence="2 3">
    <name type="scientific">Pseudopithomyces chartarum</name>
    <dbReference type="NCBI Taxonomy" id="1892770"/>
    <lineage>
        <taxon>Eukaryota</taxon>
        <taxon>Fungi</taxon>
        <taxon>Dikarya</taxon>
        <taxon>Ascomycota</taxon>
        <taxon>Pezizomycotina</taxon>
        <taxon>Dothideomycetes</taxon>
        <taxon>Pleosporomycetidae</taxon>
        <taxon>Pleosporales</taxon>
        <taxon>Massarineae</taxon>
        <taxon>Didymosphaeriaceae</taxon>
        <taxon>Pseudopithomyces</taxon>
    </lineage>
</organism>
<dbReference type="EMBL" id="WVTA01000013">
    <property type="protein sequence ID" value="KAK3202990.1"/>
    <property type="molecule type" value="Genomic_DNA"/>
</dbReference>
<accession>A0AAN6LVI5</accession>
<dbReference type="Proteomes" id="UP001280581">
    <property type="component" value="Unassembled WGS sequence"/>
</dbReference>
<reference evidence="2 3" key="1">
    <citation type="submission" date="2021-02" db="EMBL/GenBank/DDBJ databases">
        <title>Genome assembly of Pseudopithomyces chartarum.</title>
        <authorList>
            <person name="Jauregui R."/>
            <person name="Singh J."/>
            <person name="Voisey C."/>
        </authorList>
    </citation>
    <scope>NUCLEOTIDE SEQUENCE [LARGE SCALE GENOMIC DNA]</scope>
    <source>
        <strain evidence="2 3">AGR01</strain>
    </source>
</reference>
<name>A0AAN6LVI5_9PLEO</name>
<evidence type="ECO:0000313" key="3">
    <source>
        <dbReference type="Proteomes" id="UP001280581"/>
    </source>
</evidence>
<evidence type="ECO:0000256" key="1">
    <source>
        <dbReference type="SAM" id="MobiDB-lite"/>
    </source>
</evidence>
<keyword evidence="3" id="KW-1185">Reference proteome</keyword>
<comment type="caution">
    <text evidence="2">The sequence shown here is derived from an EMBL/GenBank/DDBJ whole genome shotgun (WGS) entry which is preliminary data.</text>
</comment>
<proteinExistence type="predicted"/>